<dbReference type="GO" id="GO:0010968">
    <property type="term" value="P:regulation of microtubule nucleation"/>
    <property type="evidence" value="ECO:0007669"/>
    <property type="project" value="InterPro"/>
</dbReference>
<feature type="transmembrane region" description="Helical" evidence="3">
    <location>
        <begin position="323"/>
        <end position="344"/>
    </location>
</feature>
<comment type="caution">
    <text evidence="5">The sequence shown here is derived from an EMBL/GenBank/DDBJ whole genome shotgun (WGS) entry which is preliminary data.</text>
</comment>
<evidence type="ECO:0000256" key="3">
    <source>
        <dbReference type="SAM" id="Phobius"/>
    </source>
</evidence>
<feature type="transmembrane region" description="Helical" evidence="3">
    <location>
        <begin position="190"/>
        <end position="212"/>
    </location>
</feature>
<evidence type="ECO:0000259" key="4">
    <source>
        <dbReference type="Pfam" id="PF00892"/>
    </source>
</evidence>
<keyword evidence="2" id="KW-0853">WD repeat</keyword>
<dbReference type="InterPro" id="IPR036322">
    <property type="entry name" value="WD40_repeat_dom_sf"/>
</dbReference>
<dbReference type="GO" id="GO:0032467">
    <property type="term" value="P:positive regulation of cytokinesis"/>
    <property type="evidence" value="ECO:0007669"/>
    <property type="project" value="TreeGrafter"/>
</dbReference>
<dbReference type="GO" id="GO:0005828">
    <property type="term" value="C:kinetochore microtubule"/>
    <property type="evidence" value="ECO:0007669"/>
    <property type="project" value="TreeGrafter"/>
</dbReference>
<dbReference type="InterPro" id="IPR015943">
    <property type="entry name" value="WD40/YVTN_repeat-like_dom_sf"/>
</dbReference>
<dbReference type="EMBL" id="JACMSC010000011">
    <property type="protein sequence ID" value="KAG6499456.1"/>
    <property type="molecule type" value="Genomic_DNA"/>
</dbReference>
<accession>A0A8J5G4F7</accession>
<keyword evidence="3" id="KW-0812">Transmembrane</keyword>
<name>A0A8J5G4F7_ZINOF</name>
<dbReference type="GO" id="GO:0000919">
    <property type="term" value="P:cell plate assembly"/>
    <property type="evidence" value="ECO:0007669"/>
    <property type="project" value="TreeGrafter"/>
</dbReference>
<organism evidence="5 6">
    <name type="scientific">Zingiber officinale</name>
    <name type="common">Ginger</name>
    <name type="synonym">Amomum zingiber</name>
    <dbReference type="NCBI Taxonomy" id="94328"/>
    <lineage>
        <taxon>Eukaryota</taxon>
        <taxon>Viridiplantae</taxon>
        <taxon>Streptophyta</taxon>
        <taxon>Embryophyta</taxon>
        <taxon>Tracheophyta</taxon>
        <taxon>Spermatophyta</taxon>
        <taxon>Magnoliopsida</taxon>
        <taxon>Liliopsida</taxon>
        <taxon>Zingiberales</taxon>
        <taxon>Zingiberaceae</taxon>
        <taxon>Zingiber</taxon>
    </lineage>
</organism>
<keyword evidence="3" id="KW-1133">Transmembrane helix</keyword>
<keyword evidence="6" id="KW-1185">Reference proteome</keyword>
<dbReference type="GO" id="GO:0140496">
    <property type="term" value="F:gamma-tubulin complex binding"/>
    <property type="evidence" value="ECO:0007669"/>
    <property type="project" value="InterPro"/>
</dbReference>
<comment type="similarity">
    <text evidence="1">Belongs to the drug/metabolite transporter (DMT) superfamily. Plant drug/metabolite exporter (P-DME) (TC 2.A.7.4) family.</text>
</comment>
<proteinExistence type="inferred from homology"/>
<dbReference type="SUPFAM" id="SSF50978">
    <property type="entry name" value="WD40 repeat-like"/>
    <property type="match status" value="1"/>
</dbReference>
<dbReference type="AlphaFoldDB" id="A0A8J5G4F7"/>
<dbReference type="GO" id="GO:0060236">
    <property type="term" value="P:regulation of mitotic spindle organization"/>
    <property type="evidence" value="ECO:0007669"/>
    <property type="project" value="TreeGrafter"/>
</dbReference>
<feature type="transmembrane region" description="Helical" evidence="3">
    <location>
        <begin position="290"/>
        <end position="311"/>
    </location>
</feature>
<feature type="transmembrane region" description="Helical" evidence="3">
    <location>
        <begin position="350"/>
        <end position="369"/>
    </location>
</feature>
<evidence type="ECO:0000313" key="6">
    <source>
        <dbReference type="Proteomes" id="UP000734854"/>
    </source>
</evidence>
<evidence type="ECO:0000256" key="1">
    <source>
        <dbReference type="ARBA" id="ARBA00007635"/>
    </source>
</evidence>
<gene>
    <name evidence="5" type="ORF">ZIOFF_039244</name>
</gene>
<dbReference type="Gene3D" id="2.130.10.10">
    <property type="entry name" value="YVTN repeat-like/Quinoprotein amine dehydrogenase"/>
    <property type="match status" value="1"/>
</dbReference>
<dbReference type="PROSITE" id="PS50082">
    <property type="entry name" value="WD_REPEATS_2"/>
    <property type="match status" value="1"/>
</dbReference>
<protein>
    <recommendedName>
        <fullName evidence="4">EamA domain-containing protein</fullName>
    </recommendedName>
</protein>
<dbReference type="GO" id="GO:0016020">
    <property type="term" value="C:membrane"/>
    <property type="evidence" value="ECO:0007669"/>
    <property type="project" value="InterPro"/>
</dbReference>
<dbReference type="InterPro" id="IPR000620">
    <property type="entry name" value="EamA_dom"/>
</dbReference>
<dbReference type="PANTHER" id="PTHR45096">
    <property type="entry name" value="PROTEIN NEDD1"/>
    <property type="match status" value="1"/>
</dbReference>
<dbReference type="Proteomes" id="UP000734854">
    <property type="component" value="Unassembled WGS sequence"/>
</dbReference>
<keyword evidence="3" id="KW-0472">Membrane</keyword>
<dbReference type="GO" id="GO:2000694">
    <property type="term" value="P:regulation of phragmoplast microtubule organization"/>
    <property type="evidence" value="ECO:0007669"/>
    <property type="project" value="TreeGrafter"/>
</dbReference>
<dbReference type="InterPro" id="IPR001680">
    <property type="entry name" value="WD40_rpt"/>
</dbReference>
<dbReference type="InterPro" id="IPR044621">
    <property type="entry name" value="NEDD1"/>
</dbReference>
<feature type="domain" description="EamA" evidence="4">
    <location>
        <begin position="163"/>
        <end position="258"/>
    </location>
</feature>
<feature type="transmembrane region" description="Helical" evidence="3">
    <location>
        <begin position="224"/>
        <end position="244"/>
    </location>
</feature>
<reference evidence="5 6" key="1">
    <citation type="submission" date="2020-08" db="EMBL/GenBank/DDBJ databases">
        <title>Plant Genome Project.</title>
        <authorList>
            <person name="Zhang R.-G."/>
        </authorList>
    </citation>
    <scope>NUCLEOTIDE SEQUENCE [LARGE SCALE GENOMIC DNA]</scope>
    <source>
        <tissue evidence="5">Rhizome</tissue>
    </source>
</reference>
<dbReference type="Pfam" id="PF00892">
    <property type="entry name" value="EamA"/>
    <property type="match status" value="1"/>
</dbReference>
<dbReference type="PANTHER" id="PTHR45096:SF1">
    <property type="entry name" value="PROTEIN NEDD1"/>
    <property type="match status" value="1"/>
</dbReference>
<sequence length="394" mass="43993">MRFVDSSVSLLATCGSDTVKLFDVTVDAGDPCTLSYTPSPGSQINSVKWNHTNLVVASAGDDKKIPLWNKNGQSMGSFPSHGNDLADDIEMIALQPQYVFSLSWSKAFIKKWFSIKIKGQESHVDEIDSKGMPGFFFLTKDNKNCHKQFGEEIMASVKACAPYFYMIVSQFAYAGSSILGKLALGQGLSALVFVVYRHLIAMLILAPLAYVLERNRRPSFSFGVMLKIFILAMLGITIQQNVYYVGLHLISPTVVSALGNDGKAQLEDYKREGQACRGHLLHHCPEKGDAWLKGSALMLFGYFACSVSLVLQASICEIYPAKLTMNAVMCFFAALQSSALSLIFERNASSWRMFPLFTHLILCIVFVWFTNLKYSRVEIDEVRFEWAECMLDYI</sequence>
<evidence type="ECO:0000313" key="5">
    <source>
        <dbReference type="EMBL" id="KAG6499456.1"/>
    </source>
</evidence>
<feature type="repeat" description="WD" evidence="2">
    <location>
        <begin position="37"/>
        <end position="69"/>
    </location>
</feature>
<feature type="transmembrane region" description="Helical" evidence="3">
    <location>
        <begin position="163"/>
        <end position="184"/>
    </location>
</feature>
<evidence type="ECO:0000256" key="2">
    <source>
        <dbReference type="PROSITE-ProRule" id="PRU00221"/>
    </source>
</evidence>